<dbReference type="Gene3D" id="2.40.50.40">
    <property type="match status" value="1"/>
</dbReference>
<evidence type="ECO:0000259" key="1">
    <source>
        <dbReference type="PROSITE" id="PS50013"/>
    </source>
</evidence>
<dbReference type="InParanoid" id="A0A024GLF9"/>
<accession>A0A024GLF9</accession>
<name>A0A024GLF9_9STRA</name>
<proteinExistence type="predicted"/>
<evidence type="ECO:0000313" key="2">
    <source>
        <dbReference type="EMBL" id="CCI47718.1"/>
    </source>
</evidence>
<comment type="caution">
    <text evidence="2">The sequence shown here is derived from an EMBL/GenBank/DDBJ whole genome shotgun (WGS) entry which is preliminary data.</text>
</comment>
<dbReference type="Proteomes" id="UP000053237">
    <property type="component" value="Unassembled WGS sequence"/>
</dbReference>
<dbReference type="SUPFAM" id="SSF54160">
    <property type="entry name" value="Chromo domain-like"/>
    <property type="match status" value="1"/>
</dbReference>
<dbReference type="InterPro" id="IPR016197">
    <property type="entry name" value="Chromo-like_dom_sf"/>
</dbReference>
<dbReference type="OrthoDB" id="103374at2759"/>
<feature type="domain" description="Chromo" evidence="1">
    <location>
        <begin position="94"/>
        <end position="156"/>
    </location>
</feature>
<protein>
    <recommendedName>
        <fullName evidence="1">Chromo domain-containing protein</fullName>
    </recommendedName>
</protein>
<evidence type="ECO:0000313" key="3">
    <source>
        <dbReference type="Proteomes" id="UP000053237"/>
    </source>
</evidence>
<dbReference type="STRING" id="65357.A0A024GLF9"/>
<dbReference type="EMBL" id="CAIX01000183">
    <property type="protein sequence ID" value="CCI47718.1"/>
    <property type="molecule type" value="Genomic_DNA"/>
</dbReference>
<dbReference type="InterPro" id="IPR000953">
    <property type="entry name" value="Chromo/chromo_shadow_dom"/>
</dbReference>
<sequence length="162" mass="17866">MEIFPGLPPPTSLGSYVAPDGDSTIAITVHKVVESRKRTRQQAARDESSDAAANFEVGPFVVTGIKEHCFENDKTALEVTEEIREHVSTQGLVLGARKICDLRYNTSASAWELKVAWIGLKDAEASWEPFSSINANVPDLVYAFLYAHPSSPDVIRLQHELQ</sequence>
<dbReference type="AlphaFoldDB" id="A0A024GLF9"/>
<reference evidence="2 3" key="1">
    <citation type="submission" date="2012-05" db="EMBL/GenBank/DDBJ databases">
        <title>Recombination and specialization in a pathogen metapopulation.</title>
        <authorList>
            <person name="Gardiner A."/>
            <person name="Kemen E."/>
            <person name="Schultz-Larsen T."/>
            <person name="MacLean D."/>
            <person name="Van Oosterhout C."/>
            <person name="Jones J.D.G."/>
        </authorList>
    </citation>
    <scope>NUCLEOTIDE SEQUENCE [LARGE SCALE GENOMIC DNA]</scope>
    <source>
        <strain evidence="2 3">Ac Nc2</strain>
    </source>
</reference>
<organism evidence="2 3">
    <name type="scientific">Albugo candida</name>
    <dbReference type="NCBI Taxonomy" id="65357"/>
    <lineage>
        <taxon>Eukaryota</taxon>
        <taxon>Sar</taxon>
        <taxon>Stramenopiles</taxon>
        <taxon>Oomycota</taxon>
        <taxon>Peronosporomycetes</taxon>
        <taxon>Albuginales</taxon>
        <taxon>Albuginaceae</taxon>
        <taxon>Albugo</taxon>
    </lineage>
</organism>
<gene>
    <name evidence="2" type="ORF">BN9_087340</name>
</gene>
<keyword evidence="3" id="KW-1185">Reference proteome</keyword>
<dbReference type="PROSITE" id="PS50013">
    <property type="entry name" value="CHROMO_2"/>
    <property type="match status" value="1"/>
</dbReference>